<name>A0ABS6B3K6_9NOCA</name>
<dbReference type="RefSeq" id="WP_215920508.1">
    <property type="nucleotide sequence ID" value="NZ_JAHKNI010000009.1"/>
</dbReference>
<dbReference type="PROSITE" id="PS51186">
    <property type="entry name" value="GNAT"/>
    <property type="match status" value="1"/>
</dbReference>
<protein>
    <submittedName>
        <fullName evidence="2">GNAT family N-acetyltransferase</fullName>
    </submittedName>
</protein>
<dbReference type="InterPro" id="IPR016181">
    <property type="entry name" value="Acyl_CoA_acyltransferase"/>
</dbReference>
<comment type="caution">
    <text evidence="2">The sequence shown here is derived from an EMBL/GenBank/DDBJ whole genome shotgun (WGS) entry which is preliminary data.</text>
</comment>
<dbReference type="InterPro" id="IPR051531">
    <property type="entry name" value="N-acetyltransferase"/>
</dbReference>
<dbReference type="CDD" id="cd04301">
    <property type="entry name" value="NAT_SF"/>
    <property type="match status" value="1"/>
</dbReference>
<accession>A0ABS6B3K6</accession>
<sequence>MSHDPVASNDNRPLPQVRIVHLNRATFEALAGGDLAAANAASPVPLTAVFAGPDSRRLWQMRCAQVEKDPVSAGWVTGVIWDEQERLAVGRAGFHGLPDASGMVEIGYAVDPEYRRRGYARAALEYLLRRADREPQVQTVRVTISPENLASYTLASQYGFVEVGEQWDEEDGLEIIYEVAAAEV</sequence>
<proteinExistence type="predicted"/>
<dbReference type="Proteomes" id="UP000733379">
    <property type="component" value="Unassembled WGS sequence"/>
</dbReference>
<evidence type="ECO:0000313" key="2">
    <source>
        <dbReference type="EMBL" id="MBU3064892.1"/>
    </source>
</evidence>
<gene>
    <name evidence="2" type="ORF">KO481_25600</name>
</gene>
<dbReference type="PANTHER" id="PTHR43792">
    <property type="entry name" value="GNAT FAMILY, PUTATIVE (AFU_ORTHOLOGUE AFUA_3G00765)-RELATED-RELATED"/>
    <property type="match status" value="1"/>
</dbReference>
<dbReference type="SUPFAM" id="SSF55729">
    <property type="entry name" value="Acyl-CoA N-acyltransferases (Nat)"/>
    <property type="match status" value="1"/>
</dbReference>
<reference evidence="2 3" key="1">
    <citation type="submission" date="2021-06" db="EMBL/GenBank/DDBJ databases">
        <title>Actinomycetes sequencing.</title>
        <authorList>
            <person name="Shan Q."/>
        </authorList>
    </citation>
    <scope>NUCLEOTIDE SEQUENCE [LARGE SCALE GENOMIC DNA]</scope>
    <source>
        <strain evidence="2 3">NEAU-G5</strain>
    </source>
</reference>
<dbReference type="PANTHER" id="PTHR43792:SF13">
    <property type="entry name" value="ACETYLTRANSFERASE"/>
    <property type="match status" value="1"/>
</dbReference>
<dbReference type="Gene3D" id="3.40.630.30">
    <property type="match status" value="1"/>
</dbReference>
<feature type="domain" description="N-acetyltransferase" evidence="1">
    <location>
        <begin position="33"/>
        <end position="182"/>
    </location>
</feature>
<evidence type="ECO:0000313" key="3">
    <source>
        <dbReference type="Proteomes" id="UP000733379"/>
    </source>
</evidence>
<keyword evidence="3" id="KW-1185">Reference proteome</keyword>
<dbReference type="Pfam" id="PF13302">
    <property type="entry name" value="Acetyltransf_3"/>
    <property type="match status" value="1"/>
</dbReference>
<evidence type="ECO:0000259" key="1">
    <source>
        <dbReference type="PROSITE" id="PS51186"/>
    </source>
</evidence>
<dbReference type="EMBL" id="JAHKNI010000009">
    <property type="protein sequence ID" value="MBU3064892.1"/>
    <property type="molecule type" value="Genomic_DNA"/>
</dbReference>
<dbReference type="InterPro" id="IPR000182">
    <property type="entry name" value="GNAT_dom"/>
</dbReference>
<organism evidence="2 3">
    <name type="scientific">Nocardia albiluteola</name>
    <dbReference type="NCBI Taxonomy" id="2842303"/>
    <lineage>
        <taxon>Bacteria</taxon>
        <taxon>Bacillati</taxon>
        <taxon>Actinomycetota</taxon>
        <taxon>Actinomycetes</taxon>
        <taxon>Mycobacteriales</taxon>
        <taxon>Nocardiaceae</taxon>
        <taxon>Nocardia</taxon>
    </lineage>
</organism>